<keyword evidence="1" id="KW-0479">Metal-binding</keyword>
<dbReference type="Gene3D" id="4.10.240.10">
    <property type="entry name" value="Zn(2)-C6 fungal-type DNA-binding domain"/>
    <property type="match status" value="1"/>
</dbReference>
<dbReference type="GO" id="GO:0006351">
    <property type="term" value="P:DNA-templated transcription"/>
    <property type="evidence" value="ECO:0007669"/>
    <property type="project" value="InterPro"/>
</dbReference>
<dbReference type="SMART" id="SM00906">
    <property type="entry name" value="Fungal_trans"/>
    <property type="match status" value="1"/>
</dbReference>
<dbReference type="EMBL" id="RSCD01000010">
    <property type="protein sequence ID" value="RSH90415.1"/>
    <property type="molecule type" value="Genomic_DNA"/>
</dbReference>
<dbReference type="InterPro" id="IPR007219">
    <property type="entry name" value="XnlR_reg_dom"/>
</dbReference>
<keyword evidence="3" id="KW-0238">DNA-binding</keyword>
<dbReference type="GO" id="GO:0000978">
    <property type="term" value="F:RNA polymerase II cis-regulatory region sequence-specific DNA binding"/>
    <property type="evidence" value="ECO:0007669"/>
    <property type="project" value="TreeGrafter"/>
</dbReference>
<evidence type="ECO:0000256" key="4">
    <source>
        <dbReference type="ARBA" id="ARBA00023163"/>
    </source>
</evidence>
<dbReference type="CDD" id="cd00067">
    <property type="entry name" value="GAL4"/>
    <property type="match status" value="1"/>
</dbReference>
<name>A0A427YGY1_9TREE</name>
<keyword evidence="4" id="KW-0804">Transcription</keyword>
<organism evidence="8 9">
    <name type="scientific">Saitozyma podzolica</name>
    <dbReference type="NCBI Taxonomy" id="1890683"/>
    <lineage>
        <taxon>Eukaryota</taxon>
        <taxon>Fungi</taxon>
        <taxon>Dikarya</taxon>
        <taxon>Basidiomycota</taxon>
        <taxon>Agaricomycotina</taxon>
        <taxon>Tremellomycetes</taxon>
        <taxon>Tremellales</taxon>
        <taxon>Trimorphomycetaceae</taxon>
        <taxon>Saitozyma</taxon>
    </lineage>
</organism>
<dbReference type="CDD" id="cd12148">
    <property type="entry name" value="fungal_TF_MHR"/>
    <property type="match status" value="1"/>
</dbReference>
<reference evidence="8 9" key="1">
    <citation type="submission" date="2018-11" db="EMBL/GenBank/DDBJ databases">
        <title>Genome sequence of Saitozyma podzolica DSM 27192.</title>
        <authorList>
            <person name="Aliyu H."/>
            <person name="Gorte O."/>
            <person name="Ochsenreither K."/>
        </authorList>
    </citation>
    <scope>NUCLEOTIDE SEQUENCE [LARGE SCALE GENOMIC DNA]</scope>
    <source>
        <strain evidence="8 9">DSM 27192</strain>
    </source>
</reference>
<dbReference type="PROSITE" id="PS50048">
    <property type="entry name" value="ZN2_CY6_FUNGAL_2"/>
    <property type="match status" value="1"/>
</dbReference>
<keyword evidence="2" id="KW-0805">Transcription regulation</keyword>
<gene>
    <name evidence="8" type="ORF">EHS25_001020</name>
</gene>
<evidence type="ECO:0000259" key="7">
    <source>
        <dbReference type="PROSITE" id="PS50048"/>
    </source>
</evidence>
<dbReference type="OrthoDB" id="3364175at2759"/>
<dbReference type="SMART" id="SM00066">
    <property type="entry name" value="GAL4"/>
    <property type="match status" value="1"/>
</dbReference>
<dbReference type="PANTHER" id="PTHR47424:SF3">
    <property type="entry name" value="REGULATORY PROTEIN GAL4"/>
    <property type="match status" value="1"/>
</dbReference>
<dbReference type="GO" id="GO:0000435">
    <property type="term" value="P:positive regulation of transcription from RNA polymerase II promoter by galactose"/>
    <property type="evidence" value="ECO:0007669"/>
    <property type="project" value="TreeGrafter"/>
</dbReference>
<proteinExistence type="predicted"/>
<protein>
    <recommendedName>
        <fullName evidence="7">Zn(2)-C6 fungal-type domain-containing protein</fullName>
    </recommendedName>
</protein>
<dbReference type="Pfam" id="PF00172">
    <property type="entry name" value="Zn_clus"/>
    <property type="match status" value="1"/>
</dbReference>
<evidence type="ECO:0000256" key="6">
    <source>
        <dbReference type="SAM" id="MobiDB-lite"/>
    </source>
</evidence>
<dbReference type="PROSITE" id="PS00463">
    <property type="entry name" value="ZN2_CY6_FUNGAL_1"/>
    <property type="match status" value="1"/>
</dbReference>
<sequence>MTSADKDYPAKRLKPSLACQTCRLRKQSCDGKRPCGRCLNDRRECVEGSIVLQSPLTRRRMNELEDRIALCSQIWYAIFPQLSLDAAASRAALGGVDVAVAEVLSLHAEALRSTSTAQTASDEWREEHSPQNPLAAPSMGGLDGMGTTTAMAKGAEPSASKGAGYFGLSSGATLLHAIRRLAPGEVFPSGLTVSESLNVVNVQAISGTSRLNPKTPASSTVFSIKNLPPPADVLPLVDSYFRYFHCLTPIVHEPTVRAQLMGALPFPTNNGARVLIYMIFAMGAFDMAMSENDDNGYRFYDKARQTFRQAVIEEGSLQLVQGLTIMAIYLQKSNMPNAGYVCLGLAIRMAIALGIHTSTTNDKLSCLDSEIRTRLWWSLVTLETGCSITFGRPPCLSLAVLNTSRLPRNSEDQNLTVSDIELPDDTGDVTLYTALIVQARLARSAFDLQTRISRSLPSPTVEQIKWCGDRFQDEIRSFPPHMRPGAQGPYRLSREIQSWRARDMWSVLYRPVMLSAEWTANGRLNPDPSVRYIVDTCRSLALDNLHDIAEFANANADPHRGSEWYILYFGFQASLALLISLVSEPRHPSANIWRDSIQQTVTLFRQLGSMHELATSHAQIMENVLTLTAPSAVEDLTPHPMPNQQSEAGAIVDVNGFDFERLWLEICGSEGTELVNETQNGVFSW</sequence>
<dbReference type="Pfam" id="PF04082">
    <property type="entry name" value="Fungal_trans"/>
    <property type="match status" value="1"/>
</dbReference>
<dbReference type="InterPro" id="IPR001138">
    <property type="entry name" value="Zn2Cys6_DnaBD"/>
</dbReference>
<evidence type="ECO:0000256" key="3">
    <source>
        <dbReference type="ARBA" id="ARBA00023125"/>
    </source>
</evidence>
<evidence type="ECO:0000256" key="1">
    <source>
        <dbReference type="ARBA" id="ARBA00022723"/>
    </source>
</evidence>
<dbReference type="PANTHER" id="PTHR47424">
    <property type="entry name" value="REGULATORY PROTEIN GAL4"/>
    <property type="match status" value="1"/>
</dbReference>
<keyword evidence="9" id="KW-1185">Reference proteome</keyword>
<dbReference type="Proteomes" id="UP000279259">
    <property type="component" value="Unassembled WGS sequence"/>
</dbReference>
<evidence type="ECO:0000313" key="8">
    <source>
        <dbReference type="EMBL" id="RSH90415.1"/>
    </source>
</evidence>
<feature type="domain" description="Zn(2)-C6 fungal-type" evidence="7">
    <location>
        <begin position="18"/>
        <end position="47"/>
    </location>
</feature>
<dbReference type="GO" id="GO:0005634">
    <property type="term" value="C:nucleus"/>
    <property type="evidence" value="ECO:0007669"/>
    <property type="project" value="TreeGrafter"/>
</dbReference>
<dbReference type="AlphaFoldDB" id="A0A427YGY1"/>
<evidence type="ECO:0000256" key="5">
    <source>
        <dbReference type="ARBA" id="ARBA00023242"/>
    </source>
</evidence>
<dbReference type="GO" id="GO:0008270">
    <property type="term" value="F:zinc ion binding"/>
    <property type="evidence" value="ECO:0007669"/>
    <property type="project" value="InterPro"/>
</dbReference>
<evidence type="ECO:0000313" key="9">
    <source>
        <dbReference type="Proteomes" id="UP000279259"/>
    </source>
</evidence>
<dbReference type="InterPro" id="IPR051127">
    <property type="entry name" value="Fungal_SecMet_Regulators"/>
</dbReference>
<evidence type="ECO:0000256" key="2">
    <source>
        <dbReference type="ARBA" id="ARBA00023015"/>
    </source>
</evidence>
<feature type="region of interest" description="Disordered" evidence="6">
    <location>
        <begin position="115"/>
        <end position="155"/>
    </location>
</feature>
<keyword evidence="5" id="KW-0539">Nucleus</keyword>
<dbReference type="InterPro" id="IPR036864">
    <property type="entry name" value="Zn2-C6_fun-type_DNA-bd_sf"/>
</dbReference>
<accession>A0A427YGY1</accession>
<dbReference type="SUPFAM" id="SSF57701">
    <property type="entry name" value="Zn2/Cys6 DNA-binding domain"/>
    <property type="match status" value="1"/>
</dbReference>
<dbReference type="GO" id="GO:0000981">
    <property type="term" value="F:DNA-binding transcription factor activity, RNA polymerase II-specific"/>
    <property type="evidence" value="ECO:0007669"/>
    <property type="project" value="InterPro"/>
</dbReference>
<comment type="caution">
    <text evidence="8">The sequence shown here is derived from an EMBL/GenBank/DDBJ whole genome shotgun (WGS) entry which is preliminary data.</text>
</comment>